<keyword evidence="5" id="KW-0808">Transferase</keyword>
<keyword evidence="9" id="KW-0902">Two-component regulatory system</keyword>
<dbReference type="InterPro" id="IPR050428">
    <property type="entry name" value="TCS_sensor_his_kinase"/>
</dbReference>
<dbReference type="Pfam" id="PF02518">
    <property type="entry name" value="HATPase_c"/>
    <property type="match status" value="1"/>
</dbReference>
<dbReference type="Gene3D" id="1.10.8.500">
    <property type="entry name" value="HAMP domain in histidine kinase"/>
    <property type="match status" value="1"/>
</dbReference>
<comment type="subcellular location">
    <subcellularLocation>
        <location evidence="2">Cell membrane</location>
    </subcellularLocation>
</comment>
<name>A0ABV8LUG9_9ACTN</name>
<dbReference type="SUPFAM" id="SSF55874">
    <property type="entry name" value="ATPase domain of HSP90 chaperone/DNA topoisomerase II/histidine kinase"/>
    <property type="match status" value="1"/>
</dbReference>
<gene>
    <name evidence="13" type="ORF">ACFOZ4_24900</name>
</gene>
<dbReference type="GO" id="GO:0005524">
    <property type="term" value="F:ATP binding"/>
    <property type="evidence" value="ECO:0007669"/>
    <property type="project" value="UniProtKB-KW"/>
</dbReference>
<comment type="caution">
    <text evidence="13">The sequence shown here is derived from an EMBL/GenBank/DDBJ whole genome shotgun (WGS) entry which is preliminary data.</text>
</comment>
<reference evidence="14" key="1">
    <citation type="journal article" date="2019" name="Int. J. Syst. Evol. Microbiol.">
        <title>The Global Catalogue of Microorganisms (GCM) 10K type strain sequencing project: providing services to taxonomists for standard genome sequencing and annotation.</title>
        <authorList>
            <consortium name="The Broad Institute Genomics Platform"/>
            <consortium name="The Broad Institute Genome Sequencing Center for Infectious Disease"/>
            <person name="Wu L."/>
            <person name="Ma J."/>
        </authorList>
    </citation>
    <scope>NUCLEOTIDE SEQUENCE [LARGE SCALE GENOMIC DNA]</scope>
    <source>
        <strain evidence="14">CGMCC 4.7289</strain>
    </source>
</reference>
<dbReference type="SMART" id="SM00387">
    <property type="entry name" value="HATPase_c"/>
    <property type="match status" value="1"/>
</dbReference>
<evidence type="ECO:0000313" key="13">
    <source>
        <dbReference type="EMBL" id="MFC4133865.1"/>
    </source>
</evidence>
<evidence type="ECO:0000313" key="14">
    <source>
        <dbReference type="Proteomes" id="UP001595816"/>
    </source>
</evidence>
<keyword evidence="7" id="KW-0418">Kinase</keyword>
<dbReference type="PRINTS" id="PR00344">
    <property type="entry name" value="BCTRLSENSOR"/>
</dbReference>
<dbReference type="Gene3D" id="3.30.565.10">
    <property type="entry name" value="Histidine kinase-like ATPase, C-terminal domain"/>
    <property type="match status" value="1"/>
</dbReference>
<dbReference type="CDD" id="cd00082">
    <property type="entry name" value="HisKA"/>
    <property type="match status" value="1"/>
</dbReference>
<dbReference type="EC" id="2.7.13.3" evidence="3"/>
<evidence type="ECO:0000259" key="11">
    <source>
        <dbReference type="PROSITE" id="PS50109"/>
    </source>
</evidence>
<evidence type="ECO:0000256" key="5">
    <source>
        <dbReference type="ARBA" id="ARBA00022679"/>
    </source>
</evidence>
<keyword evidence="14" id="KW-1185">Reference proteome</keyword>
<dbReference type="InterPro" id="IPR005467">
    <property type="entry name" value="His_kinase_dom"/>
</dbReference>
<evidence type="ECO:0000259" key="12">
    <source>
        <dbReference type="PROSITE" id="PS50885"/>
    </source>
</evidence>
<dbReference type="PANTHER" id="PTHR45436">
    <property type="entry name" value="SENSOR HISTIDINE KINASE YKOH"/>
    <property type="match status" value="1"/>
</dbReference>
<keyword evidence="13" id="KW-0067">ATP-binding</keyword>
<dbReference type="EMBL" id="JBHSAY010000015">
    <property type="protein sequence ID" value="MFC4133865.1"/>
    <property type="molecule type" value="Genomic_DNA"/>
</dbReference>
<evidence type="ECO:0000256" key="10">
    <source>
        <dbReference type="ARBA" id="ARBA00023136"/>
    </source>
</evidence>
<dbReference type="Proteomes" id="UP001595816">
    <property type="component" value="Unassembled WGS sequence"/>
</dbReference>
<dbReference type="PROSITE" id="PS50885">
    <property type="entry name" value="HAMP"/>
    <property type="match status" value="1"/>
</dbReference>
<evidence type="ECO:0000256" key="4">
    <source>
        <dbReference type="ARBA" id="ARBA00022553"/>
    </source>
</evidence>
<dbReference type="InterPro" id="IPR003661">
    <property type="entry name" value="HisK_dim/P_dom"/>
</dbReference>
<feature type="domain" description="Histidine kinase" evidence="11">
    <location>
        <begin position="56"/>
        <end position="264"/>
    </location>
</feature>
<dbReference type="CDD" id="cd06225">
    <property type="entry name" value="HAMP"/>
    <property type="match status" value="1"/>
</dbReference>
<dbReference type="InterPro" id="IPR003660">
    <property type="entry name" value="HAMP_dom"/>
</dbReference>
<evidence type="ECO:0000256" key="9">
    <source>
        <dbReference type="ARBA" id="ARBA00023012"/>
    </source>
</evidence>
<keyword evidence="13" id="KW-0547">Nucleotide-binding</keyword>
<dbReference type="SUPFAM" id="SSF47384">
    <property type="entry name" value="Homodimeric domain of signal transducing histidine kinase"/>
    <property type="match status" value="1"/>
</dbReference>
<keyword evidence="10" id="KW-0472">Membrane</keyword>
<dbReference type="SMART" id="SM00388">
    <property type="entry name" value="HisKA"/>
    <property type="match status" value="1"/>
</dbReference>
<dbReference type="PROSITE" id="PS50109">
    <property type="entry name" value="HIS_KIN"/>
    <property type="match status" value="1"/>
</dbReference>
<feature type="domain" description="HAMP" evidence="12">
    <location>
        <begin position="1"/>
        <end position="48"/>
    </location>
</feature>
<dbReference type="InterPro" id="IPR036890">
    <property type="entry name" value="HATPase_C_sf"/>
</dbReference>
<evidence type="ECO:0000256" key="3">
    <source>
        <dbReference type="ARBA" id="ARBA00012438"/>
    </source>
</evidence>
<accession>A0ABV8LUG9</accession>
<keyword evidence="8" id="KW-1133">Transmembrane helix</keyword>
<evidence type="ECO:0000256" key="7">
    <source>
        <dbReference type="ARBA" id="ARBA00022777"/>
    </source>
</evidence>
<dbReference type="PANTHER" id="PTHR45436:SF5">
    <property type="entry name" value="SENSOR HISTIDINE KINASE TRCS"/>
    <property type="match status" value="1"/>
</dbReference>
<dbReference type="Pfam" id="PF00672">
    <property type="entry name" value="HAMP"/>
    <property type="match status" value="1"/>
</dbReference>
<protein>
    <recommendedName>
        <fullName evidence="3">histidine kinase</fullName>
        <ecNumber evidence="3">2.7.13.3</ecNumber>
    </recommendedName>
</protein>
<evidence type="ECO:0000256" key="6">
    <source>
        <dbReference type="ARBA" id="ARBA00022692"/>
    </source>
</evidence>
<dbReference type="RefSeq" id="WP_253761935.1">
    <property type="nucleotide sequence ID" value="NZ_JAMZDZ010000001.1"/>
</dbReference>
<dbReference type="Pfam" id="PF00512">
    <property type="entry name" value="HisKA"/>
    <property type="match status" value="1"/>
</dbReference>
<comment type="catalytic activity">
    <reaction evidence="1">
        <text>ATP + protein L-histidine = ADP + protein N-phospho-L-histidine.</text>
        <dbReference type="EC" id="2.7.13.3"/>
    </reaction>
</comment>
<dbReference type="Gene3D" id="1.10.287.130">
    <property type="match status" value="1"/>
</dbReference>
<dbReference type="InterPro" id="IPR004358">
    <property type="entry name" value="Sig_transdc_His_kin-like_C"/>
</dbReference>
<proteinExistence type="predicted"/>
<evidence type="ECO:0000256" key="1">
    <source>
        <dbReference type="ARBA" id="ARBA00000085"/>
    </source>
</evidence>
<dbReference type="CDD" id="cd00075">
    <property type="entry name" value="HATPase"/>
    <property type="match status" value="1"/>
</dbReference>
<dbReference type="InterPro" id="IPR003594">
    <property type="entry name" value="HATPase_dom"/>
</dbReference>
<dbReference type="InterPro" id="IPR036097">
    <property type="entry name" value="HisK_dim/P_sf"/>
</dbReference>
<keyword evidence="6" id="KW-0812">Transmembrane</keyword>
<sequence>MHQITAAAQAASEHNLSARVGLAGPHDELRELADTFDAMLARLEASFVSQRRFIANASHELRTPLAVMGASVDVVLAKPAPTADELLAMGRDVRTGVDQAEAVVGALLTLARNDHGLTVRDQVDLATATEDALDGVGCGDRAVHADFEPAVTTGDPVLLERLAANLIDNAVRYNVPGGQVWISTRVDDDRAVLEVANTGAVVQPERADDLFKPFQRLHDGTARDGLGLGLAIVASIASVHGGTVTAVPRADGGLLVTVSLPAHL</sequence>
<organism evidence="13 14">
    <name type="scientific">Hamadaea flava</name>
    <dbReference type="NCBI Taxonomy" id="1742688"/>
    <lineage>
        <taxon>Bacteria</taxon>
        <taxon>Bacillati</taxon>
        <taxon>Actinomycetota</taxon>
        <taxon>Actinomycetes</taxon>
        <taxon>Micromonosporales</taxon>
        <taxon>Micromonosporaceae</taxon>
        <taxon>Hamadaea</taxon>
    </lineage>
</organism>
<dbReference type="SMART" id="SM00304">
    <property type="entry name" value="HAMP"/>
    <property type="match status" value="1"/>
</dbReference>
<dbReference type="SUPFAM" id="SSF158472">
    <property type="entry name" value="HAMP domain-like"/>
    <property type="match status" value="1"/>
</dbReference>
<keyword evidence="4" id="KW-0597">Phosphoprotein</keyword>
<evidence type="ECO:0000256" key="8">
    <source>
        <dbReference type="ARBA" id="ARBA00022989"/>
    </source>
</evidence>
<evidence type="ECO:0000256" key="2">
    <source>
        <dbReference type="ARBA" id="ARBA00004236"/>
    </source>
</evidence>